<dbReference type="EC" id="3.1.3.48" evidence="4"/>
<dbReference type="InterPro" id="IPR029021">
    <property type="entry name" value="Prot-tyrosine_phosphatase-like"/>
</dbReference>
<comment type="catalytic activity">
    <reaction evidence="15">
        <text>1D-myo-inositol 1,3,4,5,6-pentakisphosphate + H2O = 1D-myo-inositol 1,4,5,6-tetrakisphosphate + phosphate</text>
        <dbReference type="Rhea" id="RHEA:77143"/>
        <dbReference type="ChEBI" id="CHEBI:15377"/>
        <dbReference type="ChEBI" id="CHEBI:43474"/>
        <dbReference type="ChEBI" id="CHEBI:57627"/>
        <dbReference type="ChEBI" id="CHEBI:57733"/>
    </reaction>
    <physiologicalReaction direction="left-to-right" evidence="15">
        <dbReference type="Rhea" id="RHEA:77144"/>
    </physiologicalReaction>
</comment>
<dbReference type="PROSITE" id="PS51182">
    <property type="entry name" value="C2_TENSIN"/>
    <property type="match status" value="1"/>
</dbReference>
<comment type="similarity">
    <text evidence="2">Belongs to the PTEN phosphatase protein family.</text>
</comment>
<dbReference type="SUPFAM" id="SSF49562">
    <property type="entry name" value="C2 domain (Calcium/lipid-binding domain, CaLB)"/>
    <property type="match status" value="1"/>
</dbReference>
<evidence type="ECO:0000256" key="1">
    <source>
        <dbReference type="ARBA" id="ARBA00004496"/>
    </source>
</evidence>
<dbReference type="EMBL" id="JAAAID010000247">
    <property type="protein sequence ID" value="KAG0019990.1"/>
    <property type="molecule type" value="Genomic_DNA"/>
</dbReference>
<dbReference type="InterPro" id="IPR016130">
    <property type="entry name" value="Tyr_Pase_AS"/>
</dbReference>
<evidence type="ECO:0000256" key="10">
    <source>
        <dbReference type="ARBA" id="ARBA00034256"/>
    </source>
</evidence>
<evidence type="ECO:0000256" key="3">
    <source>
        <dbReference type="ARBA" id="ARBA00013015"/>
    </source>
</evidence>
<dbReference type="GO" id="GO:0046856">
    <property type="term" value="P:phosphatidylinositol dephosphorylation"/>
    <property type="evidence" value="ECO:0007669"/>
    <property type="project" value="TreeGrafter"/>
</dbReference>
<evidence type="ECO:0000256" key="13">
    <source>
        <dbReference type="ARBA" id="ARBA00043734"/>
    </source>
</evidence>
<keyword evidence="25" id="KW-1185">Reference proteome</keyword>
<evidence type="ECO:0000256" key="19">
    <source>
        <dbReference type="ARBA" id="ARBA00051341"/>
    </source>
</evidence>
<evidence type="ECO:0000256" key="12">
    <source>
        <dbReference type="ARBA" id="ARBA00034338"/>
    </source>
</evidence>
<evidence type="ECO:0000256" key="9">
    <source>
        <dbReference type="ARBA" id="ARBA00023098"/>
    </source>
</evidence>
<dbReference type="PROSITE" id="PS51181">
    <property type="entry name" value="PPASE_TENSIN"/>
    <property type="match status" value="1"/>
</dbReference>
<dbReference type="AlphaFoldDB" id="A0A9P6MZU6"/>
<dbReference type="GO" id="GO:0051896">
    <property type="term" value="P:regulation of phosphatidylinositol 3-kinase/protein kinase B signal transduction"/>
    <property type="evidence" value="ECO:0007669"/>
    <property type="project" value="TreeGrafter"/>
</dbReference>
<comment type="catalytic activity">
    <reaction evidence="13">
        <text>1D-myo-inositol 1,3,4,5-tetrakisphosphate + H2O = 1D-myo-inositol 1,4,5-trisphosphate + phosphate</text>
        <dbReference type="Rhea" id="RHEA:77155"/>
        <dbReference type="ChEBI" id="CHEBI:15377"/>
        <dbReference type="ChEBI" id="CHEBI:43474"/>
        <dbReference type="ChEBI" id="CHEBI:57895"/>
        <dbReference type="ChEBI" id="CHEBI:203600"/>
    </reaction>
    <physiologicalReaction direction="left-to-right" evidence="13">
        <dbReference type="Rhea" id="RHEA:77156"/>
    </physiologicalReaction>
</comment>
<dbReference type="SUPFAM" id="SSF52799">
    <property type="entry name" value="(Phosphotyrosine protein) phosphatases II"/>
    <property type="match status" value="1"/>
</dbReference>
<evidence type="ECO:0000256" key="7">
    <source>
        <dbReference type="ARBA" id="ARBA00022801"/>
    </source>
</evidence>
<comment type="catalytic activity">
    <reaction evidence="14">
        <text>a 1,2-diacyl-sn-glycero-3-phospho-(1D-myo-inositol-3,4,5-trisphosphate) + H2O = a 1,2-diacyl-sn-glycero-3-phospho-(1D-myo-inositol-4,5-bisphosphate) + phosphate</text>
        <dbReference type="Rhea" id="RHEA:25017"/>
        <dbReference type="ChEBI" id="CHEBI:15377"/>
        <dbReference type="ChEBI" id="CHEBI:43474"/>
        <dbReference type="ChEBI" id="CHEBI:57836"/>
        <dbReference type="ChEBI" id="CHEBI:58456"/>
        <dbReference type="EC" id="3.1.3.67"/>
    </reaction>
    <physiologicalReaction direction="left-to-right" evidence="14">
        <dbReference type="Rhea" id="RHEA:25018"/>
    </physiologicalReaction>
</comment>
<feature type="compositionally biased region" description="Low complexity" evidence="20">
    <location>
        <begin position="554"/>
        <end position="567"/>
    </location>
</feature>
<evidence type="ECO:0000256" key="15">
    <source>
        <dbReference type="ARBA" id="ARBA00043762"/>
    </source>
</evidence>
<reference evidence="24" key="1">
    <citation type="journal article" date="2020" name="Fungal Divers.">
        <title>Resolving the Mortierellaceae phylogeny through synthesis of multi-gene phylogenetics and phylogenomics.</title>
        <authorList>
            <person name="Vandepol N."/>
            <person name="Liber J."/>
            <person name="Desiro A."/>
            <person name="Na H."/>
            <person name="Kennedy M."/>
            <person name="Barry K."/>
            <person name="Grigoriev I.V."/>
            <person name="Miller A.N."/>
            <person name="O'Donnell K."/>
            <person name="Stajich J.E."/>
            <person name="Bonito G."/>
        </authorList>
    </citation>
    <scope>NUCLEOTIDE SEQUENCE</scope>
    <source>
        <strain evidence="24">NRRL 2769</strain>
    </source>
</reference>
<protein>
    <recommendedName>
        <fullName evidence="12">Phosphatidylinositol 3,4,5-trisphosphate 3-phosphatase and dual-specificity protein phosphatase PTEN</fullName>
        <ecNumber evidence="5">3.1.3.16</ecNumber>
        <ecNumber evidence="4">3.1.3.48</ecNumber>
        <ecNumber evidence="3">3.1.3.67</ecNumber>
    </recommendedName>
    <alternativeName>
        <fullName evidence="16">Inositol polyphosphate 3-phosphatase</fullName>
    </alternativeName>
</protein>
<name>A0A9P6MZU6_9FUNG</name>
<comment type="catalytic activity">
    <reaction evidence="19">
        <text>O-phospho-L-tyrosyl-[protein] + H2O = L-tyrosyl-[protein] + phosphate</text>
        <dbReference type="Rhea" id="RHEA:10684"/>
        <dbReference type="Rhea" id="RHEA-COMP:10136"/>
        <dbReference type="Rhea" id="RHEA-COMP:20101"/>
        <dbReference type="ChEBI" id="CHEBI:15377"/>
        <dbReference type="ChEBI" id="CHEBI:43474"/>
        <dbReference type="ChEBI" id="CHEBI:46858"/>
        <dbReference type="ChEBI" id="CHEBI:61978"/>
        <dbReference type="EC" id="3.1.3.48"/>
    </reaction>
    <physiologicalReaction direction="left-to-right" evidence="19">
        <dbReference type="Rhea" id="RHEA:10685"/>
    </physiologicalReaction>
</comment>
<dbReference type="InterPro" id="IPR029023">
    <property type="entry name" value="Tensin_phosphatase"/>
</dbReference>
<dbReference type="Gene3D" id="2.60.40.1110">
    <property type="match status" value="1"/>
</dbReference>
<evidence type="ECO:0000256" key="14">
    <source>
        <dbReference type="ARBA" id="ARBA00043760"/>
    </source>
</evidence>
<dbReference type="PROSITE" id="PS50056">
    <property type="entry name" value="TYR_PHOSPHATASE_2"/>
    <property type="match status" value="1"/>
</dbReference>
<gene>
    <name evidence="24" type="ORF">BGZ80_004935</name>
</gene>
<dbReference type="GO" id="GO:0043491">
    <property type="term" value="P:phosphatidylinositol 3-kinase/protein kinase B signal transduction"/>
    <property type="evidence" value="ECO:0007669"/>
    <property type="project" value="TreeGrafter"/>
</dbReference>
<comment type="subcellular location">
    <subcellularLocation>
        <location evidence="1">Cytoplasm</location>
    </subcellularLocation>
</comment>
<comment type="caution">
    <text evidence="24">The sequence shown here is derived from an EMBL/GenBank/DDBJ whole genome shotgun (WGS) entry which is preliminary data.</text>
</comment>
<evidence type="ECO:0000259" key="22">
    <source>
        <dbReference type="PROSITE" id="PS51181"/>
    </source>
</evidence>
<dbReference type="CDD" id="cd14509">
    <property type="entry name" value="PTP_PTEN"/>
    <property type="match status" value="1"/>
</dbReference>
<dbReference type="Proteomes" id="UP000703661">
    <property type="component" value="Unassembled WGS sequence"/>
</dbReference>
<dbReference type="EC" id="3.1.3.67" evidence="3"/>
<evidence type="ECO:0000256" key="11">
    <source>
        <dbReference type="ARBA" id="ARBA00034268"/>
    </source>
</evidence>
<organism evidence="24 25">
    <name type="scientific">Entomortierella chlamydospora</name>
    <dbReference type="NCBI Taxonomy" id="101097"/>
    <lineage>
        <taxon>Eukaryota</taxon>
        <taxon>Fungi</taxon>
        <taxon>Fungi incertae sedis</taxon>
        <taxon>Mucoromycota</taxon>
        <taxon>Mortierellomycotina</taxon>
        <taxon>Mortierellomycetes</taxon>
        <taxon>Mortierellales</taxon>
        <taxon>Mortierellaceae</taxon>
        <taxon>Entomortierella</taxon>
    </lineage>
</organism>
<evidence type="ECO:0000256" key="16">
    <source>
        <dbReference type="ARBA" id="ARBA00044309"/>
    </source>
</evidence>
<feature type="compositionally biased region" description="Basic and acidic residues" evidence="20">
    <location>
        <begin position="610"/>
        <end position="628"/>
    </location>
</feature>
<feature type="compositionally biased region" description="Low complexity" evidence="20">
    <location>
        <begin position="360"/>
        <end position="379"/>
    </location>
</feature>
<evidence type="ECO:0000256" key="5">
    <source>
        <dbReference type="ARBA" id="ARBA00013081"/>
    </source>
</evidence>
<dbReference type="GO" id="GO:0005829">
    <property type="term" value="C:cytosol"/>
    <property type="evidence" value="ECO:0007669"/>
    <property type="project" value="TreeGrafter"/>
</dbReference>
<evidence type="ECO:0000256" key="17">
    <source>
        <dbReference type="ARBA" id="ARBA00047986"/>
    </source>
</evidence>
<dbReference type="InterPro" id="IPR051281">
    <property type="entry name" value="Dual-spec_lipid-protein_phosph"/>
</dbReference>
<keyword evidence="7" id="KW-0378">Hydrolase</keyword>
<dbReference type="GO" id="GO:0048870">
    <property type="term" value="P:cell motility"/>
    <property type="evidence" value="ECO:0007669"/>
    <property type="project" value="TreeGrafter"/>
</dbReference>
<sequence>MGYPSKSLESFYRNSMSDVERFLDSRHEEAYKVYNLCSERSYSDQRFHGRVAQFPFPDHSPPPFQLIHPFCEDVSDWLHTTTGNVVAVHCKAGKGRTGVMICSFLVHCGATAEEAIKLYAEKRTLDGCGVTIPSQIRYIQYYEQFLESRTLNYDPRLLSLHEIVIDTIPKPLLNLESGSNYLILTIMSGDVKIYESLPKHCHVDQALQQLRISISDKIVLGGDVKMMFWYDSLYKRRHLCHFSFNTTFIDKTTDTLDLTKSEVDKACKDKLHSIFDKNFHISVKFSPALAQQSPLPTLDSLPNRKILLKYKNHNGPNSVQVSPPFFSSVRLPPARNKTSLAIFGIGTKKSSSDEGDQAQTGSPPSSNGSNSSSSSQQTSNKNGPVLVHSNKPAFKPVWNDKDRDRDDNWDTASISSDFSESDSILEWWYTKPPRPTIQSSAGTAAGTVSASIVQPETIVRTDPETKGLIFAEIHEEDTRHDTHSPLPPHLQSALATSSCNGSGGAAFIASASIVTSMAPSSAYRSPPHSATSPLAREIKFDTLDSLSRQAIKSRLSLSSRRGSSVSAESRRQLDSSENDSLAGSYLNEEGEPIGNDDDDDEGRDSGIGNDDSKFQDREHERERERERGWVDSVSRWFWSADGHKGLQEPNGTERL</sequence>
<dbReference type="GO" id="GO:0005634">
    <property type="term" value="C:nucleus"/>
    <property type="evidence" value="ECO:0007669"/>
    <property type="project" value="TreeGrafter"/>
</dbReference>
<comment type="catalytic activity">
    <reaction evidence="18">
        <text>O-phospho-L-threonyl-[protein] + H2O = L-threonyl-[protein] + phosphate</text>
        <dbReference type="Rhea" id="RHEA:47004"/>
        <dbReference type="Rhea" id="RHEA-COMP:11060"/>
        <dbReference type="Rhea" id="RHEA-COMP:11605"/>
        <dbReference type="ChEBI" id="CHEBI:15377"/>
        <dbReference type="ChEBI" id="CHEBI:30013"/>
        <dbReference type="ChEBI" id="CHEBI:43474"/>
        <dbReference type="ChEBI" id="CHEBI:61977"/>
        <dbReference type="EC" id="3.1.3.16"/>
    </reaction>
    <physiologicalReaction direction="left-to-right" evidence="18">
        <dbReference type="Rhea" id="RHEA:47005"/>
    </physiologicalReaction>
</comment>
<keyword evidence="9" id="KW-0443">Lipid metabolism</keyword>
<proteinExistence type="inferred from homology"/>
<evidence type="ECO:0000259" key="23">
    <source>
        <dbReference type="PROSITE" id="PS51182"/>
    </source>
</evidence>
<evidence type="ECO:0000256" key="2">
    <source>
        <dbReference type="ARBA" id="ARBA00007881"/>
    </source>
</evidence>
<dbReference type="InterPro" id="IPR045101">
    <property type="entry name" value="PTP_PTEN"/>
</dbReference>
<keyword evidence="6" id="KW-0963">Cytoplasm</keyword>
<evidence type="ECO:0000313" key="24">
    <source>
        <dbReference type="EMBL" id="KAG0019990.1"/>
    </source>
</evidence>
<evidence type="ECO:0000313" key="25">
    <source>
        <dbReference type="Proteomes" id="UP000703661"/>
    </source>
</evidence>
<dbReference type="EC" id="3.1.3.16" evidence="5"/>
<dbReference type="GO" id="GO:0050793">
    <property type="term" value="P:regulation of developmental process"/>
    <property type="evidence" value="ECO:0007669"/>
    <property type="project" value="UniProtKB-ARBA"/>
</dbReference>
<dbReference type="GO" id="GO:0004725">
    <property type="term" value="F:protein tyrosine phosphatase activity"/>
    <property type="evidence" value="ECO:0007669"/>
    <property type="project" value="UniProtKB-EC"/>
</dbReference>
<accession>A0A9P6MZU6</accession>
<evidence type="ECO:0000256" key="6">
    <source>
        <dbReference type="ARBA" id="ARBA00022490"/>
    </source>
</evidence>
<dbReference type="InterPro" id="IPR000387">
    <property type="entry name" value="Tyr_Pase_dom"/>
</dbReference>
<evidence type="ECO:0000256" key="8">
    <source>
        <dbReference type="ARBA" id="ARBA00022912"/>
    </source>
</evidence>
<dbReference type="PANTHER" id="PTHR12305:SF81">
    <property type="entry name" value="PHOSPHATIDYLINOSITOL 3,4,5-TRISPHOSPHATE 3-PHOSPHATASE AND DUAL-SPECIFICITY PROTEIN PHOSPHATASE PTEN"/>
    <property type="match status" value="1"/>
</dbReference>
<dbReference type="Gene3D" id="3.90.190.10">
    <property type="entry name" value="Protein tyrosine phosphatase superfamily"/>
    <property type="match status" value="1"/>
</dbReference>
<dbReference type="GO" id="GO:0004722">
    <property type="term" value="F:protein serine/threonine phosphatase activity"/>
    <property type="evidence" value="ECO:0007669"/>
    <property type="project" value="UniProtKB-EC"/>
</dbReference>
<feature type="domain" description="Tyrosine specific protein phosphatases" evidence="21">
    <location>
        <begin position="72"/>
        <end position="123"/>
    </location>
</feature>
<dbReference type="InterPro" id="IPR035892">
    <property type="entry name" value="C2_domain_sf"/>
</dbReference>
<dbReference type="Pfam" id="PF10409">
    <property type="entry name" value="PTEN_C2"/>
    <property type="match status" value="1"/>
</dbReference>
<keyword evidence="8" id="KW-0904">Protein phosphatase</keyword>
<dbReference type="SMART" id="SM01326">
    <property type="entry name" value="PTEN_C2"/>
    <property type="match status" value="1"/>
</dbReference>
<feature type="region of interest" description="Disordered" evidence="20">
    <location>
        <begin position="554"/>
        <end position="628"/>
    </location>
</feature>
<feature type="domain" description="Phosphatase tensin-type" evidence="22">
    <location>
        <begin position="1"/>
        <end position="149"/>
    </location>
</feature>
<comment type="catalytic activity">
    <reaction evidence="11">
        <text>1,2-dioctanoyl-sn-glycero-3-phospho-(1D-myo-inositol-3,4,5-trisphosphate) + H2O = 1,2-dioctanoyl-sn-glycero-3-phospho-(1D-myo-inositol-4,5-bisphosphate) + phosphate</text>
        <dbReference type="Rhea" id="RHEA:43552"/>
        <dbReference type="ChEBI" id="CHEBI:15377"/>
        <dbReference type="ChEBI" id="CHEBI:43474"/>
        <dbReference type="ChEBI" id="CHEBI:83416"/>
        <dbReference type="ChEBI" id="CHEBI:83419"/>
    </reaction>
    <physiologicalReaction direction="left-to-right" evidence="11">
        <dbReference type="Rhea" id="RHEA:43553"/>
    </physiologicalReaction>
</comment>
<feature type="compositionally biased region" description="Basic and acidic residues" evidence="20">
    <location>
        <begin position="398"/>
        <end position="408"/>
    </location>
</feature>
<dbReference type="PANTHER" id="PTHR12305">
    <property type="entry name" value="PHOSPHATASE WITH HOMOLOGY TO TENSIN"/>
    <property type="match status" value="1"/>
</dbReference>
<evidence type="ECO:0000256" key="4">
    <source>
        <dbReference type="ARBA" id="ARBA00013064"/>
    </source>
</evidence>
<comment type="catalytic activity">
    <reaction evidence="10">
        <text>1,2-dihexadecanoyl-sn-glycero-3-phospho-(1D-myo-inositol-3,4,5-trisphosphate) + H2O = 1,2-dihexadecanoyl-sn-glycero-3-phospho-(1D-myo-inositol-4,5-bisphosphate) + phosphate</text>
        <dbReference type="Rhea" id="RHEA:43560"/>
        <dbReference type="ChEBI" id="CHEBI:15377"/>
        <dbReference type="ChEBI" id="CHEBI:43474"/>
        <dbReference type="ChEBI" id="CHEBI:83420"/>
        <dbReference type="ChEBI" id="CHEBI:83423"/>
    </reaction>
    <physiologicalReaction direction="left-to-right" evidence="10">
        <dbReference type="Rhea" id="RHEA:43561"/>
    </physiologicalReaction>
</comment>
<evidence type="ECO:0000256" key="20">
    <source>
        <dbReference type="SAM" id="MobiDB-lite"/>
    </source>
</evidence>
<dbReference type="InterPro" id="IPR014020">
    <property type="entry name" value="Tensin_C2-dom"/>
</dbReference>
<dbReference type="Pfam" id="PF22785">
    <property type="entry name" value="Tc-R-P"/>
    <property type="match status" value="1"/>
</dbReference>
<dbReference type="GO" id="GO:0016314">
    <property type="term" value="F:phosphatidylinositol-3,4,5-trisphosphate 3-phosphatase activity"/>
    <property type="evidence" value="ECO:0007669"/>
    <property type="project" value="UniProtKB-EC"/>
</dbReference>
<dbReference type="GO" id="GO:0005886">
    <property type="term" value="C:plasma membrane"/>
    <property type="evidence" value="ECO:0007669"/>
    <property type="project" value="TreeGrafter"/>
</dbReference>
<dbReference type="GO" id="GO:0042995">
    <property type="term" value="C:cell projection"/>
    <property type="evidence" value="ECO:0007669"/>
    <property type="project" value="UniProtKB-ARBA"/>
</dbReference>
<feature type="region of interest" description="Disordered" evidence="20">
    <location>
        <begin position="347"/>
        <end position="415"/>
    </location>
</feature>
<feature type="compositionally biased region" description="Acidic residues" evidence="20">
    <location>
        <begin position="588"/>
        <end position="602"/>
    </location>
</feature>
<evidence type="ECO:0000259" key="21">
    <source>
        <dbReference type="PROSITE" id="PS50056"/>
    </source>
</evidence>
<comment type="catalytic activity">
    <reaction evidence="17">
        <text>O-phospho-L-seryl-[protein] + H2O = L-seryl-[protein] + phosphate</text>
        <dbReference type="Rhea" id="RHEA:20629"/>
        <dbReference type="Rhea" id="RHEA-COMP:9863"/>
        <dbReference type="Rhea" id="RHEA-COMP:11604"/>
        <dbReference type="ChEBI" id="CHEBI:15377"/>
        <dbReference type="ChEBI" id="CHEBI:29999"/>
        <dbReference type="ChEBI" id="CHEBI:43474"/>
        <dbReference type="ChEBI" id="CHEBI:83421"/>
        <dbReference type="EC" id="3.1.3.16"/>
    </reaction>
    <physiologicalReaction direction="left-to-right" evidence="17">
        <dbReference type="Rhea" id="RHEA:20630"/>
    </physiologicalReaction>
</comment>
<evidence type="ECO:0000256" key="18">
    <source>
        <dbReference type="ARBA" id="ARBA00048832"/>
    </source>
</evidence>
<feature type="domain" description="C2 tensin-type" evidence="23">
    <location>
        <begin position="155"/>
        <end position="288"/>
    </location>
</feature>
<dbReference type="PROSITE" id="PS00383">
    <property type="entry name" value="TYR_PHOSPHATASE_1"/>
    <property type="match status" value="1"/>
</dbReference>